<keyword evidence="3" id="KW-1185">Reference proteome</keyword>
<feature type="transmembrane region" description="Helical" evidence="1">
    <location>
        <begin position="253"/>
        <end position="273"/>
    </location>
</feature>
<keyword evidence="1" id="KW-0812">Transmembrane</keyword>
<dbReference type="GeneID" id="63805444"/>
<organism evidence="2 3">
    <name type="scientific">Linderina pennispora</name>
    <dbReference type="NCBI Taxonomy" id="61395"/>
    <lineage>
        <taxon>Eukaryota</taxon>
        <taxon>Fungi</taxon>
        <taxon>Fungi incertae sedis</taxon>
        <taxon>Zoopagomycota</taxon>
        <taxon>Kickxellomycotina</taxon>
        <taxon>Kickxellomycetes</taxon>
        <taxon>Kickxellales</taxon>
        <taxon>Kickxellaceae</taxon>
        <taxon>Linderina</taxon>
    </lineage>
</organism>
<protein>
    <recommendedName>
        <fullName evidence="4">G-protein coupled receptors family 3 profile domain-containing protein</fullName>
    </recommendedName>
</protein>
<proteinExistence type="predicted"/>
<dbReference type="RefSeq" id="XP_040739852.1">
    <property type="nucleotide sequence ID" value="XM_040888796.1"/>
</dbReference>
<sequence length="403" mass="45510">MRPPHTNSLASRAVSDTDKVEITTLLGYQLELVGPSDYVVIAVGAVLNILTVLLIIFAWLNQTYRPIRAKNLRLTTLMCCACVLWYFGDLATNGHVRLTGKWRLCKLWSIWCRDASVFTYSALMFIRIYALDRVFNKHKSYTGWAYYGPIWALFIIIIAFSVTVQWLDDSVTVAFIETIEICKFGVAFRYANMGLLAIIWIAIAVAMFKIRNIESSFREVRECVIICVLALYLLVATAVVQVCASDYALKRGLRAYVTFSDLLVSHACLWIILGQPVYMRVFRKDYEHRWLQRLTRDGFENEYDVGPMSFVTTKLDSDSDDGMSSIHGSSYDGGSTIYSSSVSKYPLPDLNIGAPSDAFQHINLDEKPLPSIPPPTPAAISNFTRSSEISTKLTFTRSLQHFS</sequence>
<dbReference type="AlphaFoldDB" id="A0A1Y1VY57"/>
<evidence type="ECO:0000256" key="1">
    <source>
        <dbReference type="SAM" id="Phobius"/>
    </source>
</evidence>
<comment type="caution">
    <text evidence="2">The sequence shown here is derived from an EMBL/GenBank/DDBJ whole genome shotgun (WGS) entry which is preliminary data.</text>
</comment>
<evidence type="ECO:0000313" key="2">
    <source>
        <dbReference type="EMBL" id="ORX65744.1"/>
    </source>
</evidence>
<evidence type="ECO:0000313" key="3">
    <source>
        <dbReference type="Proteomes" id="UP000193922"/>
    </source>
</evidence>
<keyword evidence="1" id="KW-0472">Membrane</keyword>
<name>A0A1Y1VY57_9FUNG</name>
<dbReference type="EMBL" id="MCFD01000022">
    <property type="protein sequence ID" value="ORX65744.1"/>
    <property type="molecule type" value="Genomic_DNA"/>
</dbReference>
<feature type="transmembrane region" description="Helical" evidence="1">
    <location>
        <begin position="38"/>
        <end position="60"/>
    </location>
</feature>
<feature type="transmembrane region" description="Helical" evidence="1">
    <location>
        <begin position="187"/>
        <end position="208"/>
    </location>
</feature>
<feature type="transmembrane region" description="Helical" evidence="1">
    <location>
        <begin position="220"/>
        <end position="241"/>
    </location>
</feature>
<reference evidence="2 3" key="1">
    <citation type="submission" date="2016-07" db="EMBL/GenBank/DDBJ databases">
        <title>Pervasive Adenine N6-methylation of Active Genes in Fungi.</title>
        <authorList>
            <consortium name="DOE Joint Genome Institute"/>
            <person name="Mondo S.J."/>
            <person name="Dannebaum R.O."/>
            <person name="Kuo R.C."/>
            <person name="Labutti K."/>
            <person name="Haridas S."/>
            <person name="Kuo A."/>
            <person name="Salamov A."/>
            <person name="Ahrendt S.R."/>
            <person name="Lipzen A."/>
            <person name="Sullivan W."/>
            <person name="Andreopoulos W.B."/>
            <person name="Clum A."/>
            <person name="Lindquist E."/>
            <person name="Daum C."/>
            <person name="Ramamoorthy G.K."/>
            <person name="Gryganskyi A."/>
            <person name="Culley D."/>
            <person name="Magnuson J.K."/>
            <person name="James T.Y."/>
            <person name="O'Malley M.A."/>
            <person name="Stajich J.E."/>
            <person name="Spatafora J.W."/>
            <person name="Visel A."/>
            <person name="Grigoriev I.V."/>
        </authorList>
    </citation>
    <scope>NUCLEOTIDE SEQUENCE [LARGE SCALE GENOMIC DNA]</scope>
    <source>
        <strain evidence="2 3">ATCC 12442</strain>
    </source>
</reference>
<dbReference type="Proteomes" id="UP000193922">
    <property type="component" value="Unassembled WGS sequence"/>
</dbReference>
<evidence type="ECO:0008006" key="4">
    <source>
        <dbReference type="Google" id="ProtNLM"/>
    </source>
</evidence>
<feature type="transmembrane region" description="Helical" evidence="1">
    <location>
        <begin position="108"/>
        <end position="131"/>
    </location>
</feature>
<accession>A0A1Y1VY57</accession>
<feature type="transmembrane region" description="Helical" evidence="1">
    <location>
        <begin position="72"/>
        <end position="88"/>
    </location>
</feature>
<gene>
    <name evidence="2" type="ORF">DL89DRAFT_270706</name>
</gene>
<feature type="transmembrane region" description="Helical" evidence="1">
    <location>
        <begin position="143"/>
        <end position="167"/>
    </location>
</feature>
<keyword evidence="1" id="KW-1133">Transmembrane helix</keyword>
<dbReference type="OrthoDB" id="5527222at2759"/>